<evidence type="ECO:0000313" key="1">
    <source>
        <dbReference type="EnsemblMetazoa" id="tetur11g01100.1"/>
    </source>
</evidence>
<accession>T1KGK3</accession>
<protein>
    <submittedName>
        <fullName evidence="1">Uncharacterized protein</fullName>
    </submittedName>
</protein>
<evidence type="ECO:0000313" key="2">
    <source>
        <dbReference type="Proteomes" id="UP000015104"/>
    </source>
</evidence>
<dbReference type="STRING" id="32264.T1KGK3"/>
<reference evidence="1" key="2">
    <citation type="submission" date="2015-06" db="UniProtKB">
        <authorList>
            <consortium name="EnsemblMetazoa"/>
        </authorList>
    </citation>
    <scope>IDENTIFICATION</scope>
</reference>
<dbReference type="eggNOG" id="ENOG502RY8B">
    <property type="taxonomic scope" value="Eukaryota"/>
</dbReference>
<organism evidence="1 2">
    <name type="scientific">Tetranychus urticae</name>
    <name type="common">Two-spotted spider mite</name>
    <dbReference type="NCBI Taxonomy" id="32264"/>
    <lineage>
        <taxon>Eukaryota</taxon>
        <taxon>Metazoa</taxon>
        <taxon>Ecdysozoa</taxon>
        <taxon>Arthropoda</taxon>
        <taxon>Chelicerata</taxon>
        <taxon>Arachnida</taxon>
        <taxon>Acari</taxon>
        <taxon>Acariformes</taxon>
        <taxon>Trombidiformes</taxon>
        <taxon>Prostigmata</taxon>
        <taxon>Eleutherengona</taxon>
        <taxon>Raphignathae</taxon>
        <taxon>Tetranychoidea</taxon>
        <taxon>Tetranychidae</taxon>
        <taxon>Tetranychus</taxon>
    </lineage>
</organism>
<dbReference type="EMBL" id="CAEY01000067">
    <property type="status" value="NOT_ANNOTATED_CDS"/>
    <property type="molecule type" value="Genomic_DNA"/>
</dbReference>
<sequence length="703" mass="80613">MKPNVANETKRYNEVKQLTFIKMKNSNKINIRLVIKFIFACTKQSGSQCILSRKSSLWIVFAFKSDAQNFLSKLQEIYPDAVISKSPSDLPLAMHMNPYTVKSCKRIFIDETTSDFEADKSKIVEVKPKMAMQVNSQYQSSSTKPSVDIHLVSAKSKASKESVETSQEPQNIVKRDVRGDNELNMFFLCGNYSVSHVIDCQPSKWSLLYNLFEKLYDLGAKKVIYDGNLYCAHFESASAYQDGFERIRSCYLQHLEFVYASETQKQEVTKKMDQYITGIPWCLNQELDLCCLRAKIESKYHADFIEMSKNILRNSECIFVKSLQGEIWIGFPDEIIRENSKKRVDAVLVCCAHNNNVSMAKPSNELLEYINFNDLVGDAYDLVFLSRLLEGSDSIDRPGIIDRISLQRMEEKECNEGAYHITVEGFFSWKEGNPAMFRSLLSLSQIVKIFVNFSKVIPLAATASYERVRLSYYSFYEAEFARHCINKLKTAEVPYFDEFRGVPSAVENSLCTQISEYYIINDKRKVLEKILQNKSLVDKLDSNSSTAQSTSDIDALYSEVAQELFLFVITTNSGFKFTSRMISIIKMHLVDWERSACSESEGEIWVSVDDLEKGNRAKAEIEKIKFKLLHENDEDDFDVGVVVKLVSNCPGVVENKLVNSSKTHMHTNWYFDNDAVPLGHFNYNYRKAVGISTRQYFQSMKLI</sequence>
<reference evidence="2" key="1">
    <citation type="submission" date="2011-08" db="EMBL/GenBank/DDBJ databases">
        <authorList>
            <person name="Rombauts S."/>
        </authorList>
    </citation>
    <scope>NUCLEOTIDE SEQUENCE</scope>
    <source>
        <strain evidence="2">London</strain>
    </source>
</reference>
<dbReference type="EnsemblMetazoa" id="tetur11g01100.1">
    <property type="protein sequence ID" value="tetur11g01100.1"/>
    <property type="gene ID" value="tetur11g01100"/>
</dbReference>
<proteinExistence type="predicted"/>
<keyword evidence="2" id="KW-1185">Reference proteome</keyword>
<name>T1KGK3_TETUR</name>
<dbReference type="HOGENOM" id="CLU_009071_0_0_1"/>
<dbReference type="AlphaFoldDB" id="T1KGK3"/>
<dbReference type="Proteomes" id="UP000015104">
    <property type="component" value="Unassembled WGS sequence"/>
</dbReference>